<dbReference type="PRINTS" id="PR00320">
    <property type="entry name" value="GPROTEINBRPT"/>
</dbReference>
<feature type="compositionally biased region" description="Polar residues" evidence="5">
    <location>
        <begin position="9"/>
        <end position="23"/>
    </location>
</feature>
<dbReference type="GO" id="GO:0030864">
    <property type="term" value="C:cortical actin cytoskeleton"/>
    <property type="evidence" value="ECO:0007669"/>
    <property type="project" value="TreeGrafter"/>
</dbReference>
<dbReference type="OrthoDB" id="2306at2759"/>
<dbReference type="InterPro" id="IPR036322">
    <property type="entry name" value="WD40_repeat_dom_sf"/>
</dbReference>
<dbReference type="InterPro" id="IPR020472">
    <property type="entry name" value="WD40_PAC1"/>
</dbReference>
<dbReference type="SMART" id="SM00320">
    <property type="entry name" value="WD40"/>
    <property type="match status" value="9"/>
</dbReference>
<evidence type="ECO:0000256" key="5">
    <source>
        <dbReference type="SAM" id="MobiDB-lite"/>
    </source>
</evidence>
<evidence type="ECO:0000256" key="2">
    <source>
        <dbReference type="ARBA" id="ARBA00022737"/>
    </source>
</evidence>
<feature type="repeat" description="WD" evidence="4">
    <location>
        <begin position="227"/>
        <end position="268"/>
    </location>
</feature>
<dbReference type="InterPro" id="IPR001680">
    <property type="entry name" value="WD40_rpt"/>
</dbReference>
<name>A0A4Y7TLE7_COPMI</name>
<dbReference type="FunFam" id="2.130.10.10:FF:000167">
    <property type="entry name" value="Actin-interacting protein 1"/>
    <property type="match status" value="1"/>
</dbReference>
<dbReference type="PANTHER" id="PTHR19856:SF0">
    <property type="entry name" value="WD REPEAT-CONTAINING PROTEIN 1"/>
    <property type="match status" value="1"/>
</dbReference>
<dbReference type="GO" id="GO:0030042">
    <property type="term" value="P:actin filament depolymerization"/>
    <property type="evidence" value="ECO:0007669"/>
    <property type="project" value="TreeGrafter"/>
</dbReference>
<dbReference type="PROSITE" id="PS00678">
    <property type="entry name" value="WD_REPEATS_1"/>
    <property type="match status" value="2"/>
</dbReference>
<sequence>MSYKKTFTFPASPTTERGSSTKLSSHKEKVVYTSGKTVIVRNLKNPGLTTTYGGHIQNATVARISPSGYYCASADAVGNVRIWDVVGEEQILKGEYRALSGKINDLAWDGESKRIIAVGDGRDKFGHAFMADTGSSTGEIIGHSKSINAVAIRHQRPFKAVTAGDDSGIVFHAGVPFKYDKTIKTHSKFVQDVKFSPSGDHFVSVGSDYKVFLYDGKTGETVAEITDSPHKGSIFAASWSADSRSVVTSAADCTVKLWDAETRKAVTTWTVGSGVDYHQIGNTWNDDINIVSLSLTGDLSVFDPRVGDKPTQVYSAPQKAVNSIIATKDQSTFIAGTADGRVYSYSVADGRSSVLGGQGHPAFLTGIAAASSDVAYSIGYDDHVREIDTKSDSYLPAAVKTASQPKSIAAAADGTVFVSEVDVVEAFRSNQKVAELKPKYTPSAVAASGSTVAVGAENNKTYLYNWTGSDFTEIGTLEANTAPISVLDFSPDGTMIAVGDTRGKIILYNVQERKSITSHWGAHTSRVNSLSWTANSQNVASGSLDTNVYVWSVPKPIRRVAIKEASGPGGVNAVQWLNGGKDGQLVSSGADAVVRVWEVTFPAST</sequence>
<accession>A0A4Y7TLE7</accession>
<dbReference type="PANTHER" id="PTHR19856">
    <property type="entry name" value="WD-REPEATCONTAINING PROTEIN WDR1"/>
    <property type="match status" value="1"/>
</dbReference>
<dbReference type="InterPro" id="IPR019775">
    <property type="entry name" value="WD40_repeat_CS"/>
</dbReference>
<dbReference type="Gene3D" id="2.130.10.10">
    <property type="entry name" value="YVTN repeat-like/Quinoprotein amine dehydrogenase"/>
    <property type="match status" value="2"/>
</dbReference>
<comment type="similarity">
    <text evidence="3">Belongs to the WD repeat AIP1 family.</text>
</comment>
<keyword evidence="7" id="KW-1185">Reference proteome</keyword>
<comment type="caution">
    <text evidence="6">The sequence shown here is derived from an EMBL/GenBank/DDBJ whole genome shotgun (WGS) entry which is preliminary data.</text>
</comment>
<dbReference type="GO" id="GO:0051015">
    <property type="term" value="F:actin filament binding"/>
    <property type="evidence" value="ECO:0007669"/>
    <property type="project" value="TreeGrafter"/>
</dbReference>
<organism evidence="6 7">
    <name type="scientific">Coprinellus micaceus</name>
    <name type="common">Glistening ink-cap mushroom</name>
    <name type="synonym">Coprinus micaceus</name>
    <dbReference type="NCBI Taxonomy" id="71717"/>
    <lineage>
        <taxon>Eukaryota</taxon>
        <taxon>Fungi</taxon>
        <taxon>Dikarya</taxon>
        <taxon>Basidiomycota</taxon>
        <taxon>Agaricomycotina</taxon>
        <taxon>Agaricomycetes</taxon>
        <taxon>Agaricomycetidae</taxon>
        <taxon>Agaricales</taxon>
        <taxon>Agaricineae</taxon>
        <taxon>Psathyrellaceae</taxon>
        <taxon>Coprinellus</taxon>
    </lineage>
</organism>
<keyword evidence="2" id="KW-0677">Repeat</keyword>
<dbReference type="Pfam" id="PF00400">
    <property type="entry name" value="WD40"/>
    <property type="match status" value="4"/>
</dbReference>
<dbReference type="SUPFAM" id="SSF50978">
    <property type="entry name" value="WD40 repeat-like"/>
    <property type="match status" value="1"/>
</dbReference>
<dbReference type="PROSITE" id="PS50082">
    <property type="entry name" value="WD_REPEATS_2"/>
    <property type="match status" value="5"/>
</dbReference>
<evidence type="ECO:0000256" key="1">
    <source>
        <dbReference type="ARBA" id="ARBA00022574"/>
    </source>
</evidence>
<evidence type="ECO:0000256" key="4">
    <source>
        <dbReference type="PROSITE-ProRule" id="PRU00221"/>
    </source>
</evidence>
<dbReference type="AlphaFoldDB" id="A0A4Y7TLE7"/>
<feature type="repeat" description="WD" evidence="4">
    <location>
        <begin position="477"/>
        <end position="518"/>
    </location>
</feature>
<feature type="repeat" description="WD" evidence="4">
    <location>
        <begin position="520"/>
        <end position="553"/>
    </location>
</feature>
<dbReference type="PROSITE" id="PS50294">
    <property type="entry name" value="WD_REPEATS_REGION"/>
    <property type="match status" value="2"/>
</dbReference>
<dbReference type="InterPro" id="IPR011047">
    <property type="entry name" value="Quinoprotein_ADH-like_sf"/>
</dbReference>
<evidence type="ECO:0000313" key="6">
    <source>
        <dbReference type="EMBL" id="TEB34339.1"/>
    </source>
</evidence>
<dbReference type="STRING" id="71717.A0A4Y7TLE7"/>
<keyword evidence="1 4" id="KW-0853">WD repeat</keyword>
<gene>
    <name evidence="6" type="ORF">FA13DRAFT_1729857</name>
</gene>
<dbReference type="SUPFAM" id="SSF50998">
    <property type="entry name" value="Quinoprotein alcohol dehydrogenase-like"/>
    <property type="match status" value="1"/>
</dbReference>
<dbReference type="Proteomes" id="UP000298030">
    <property type="component" value="Unassembled WGS sequence"/>
</dbReference>
<evidence type="ECO:0000256" key="3">
    <source>
        <dbReference type="ARBA" id="ARBA00038366"/>
    </source>
</evidence>
<evidence type="ECO:0000313" key="7">
    <source>
        <dbReference type="Proteomes" id="UP000298030"/>
    </source>
</evidence>
<feature type="region of interest" description="Disordered" evidence="5">
    <location>
        <begin position="1"/>
        <end position="23"/>
    </location>
</feature>
<feature type="repeat" description="WD" evidence="4">
    <location>
        <begin position="52"/>
        <end position="93"/>
    </location>
</feature>
<proteinExistence type="inferred from homology"/>
<protein>
    <submittedName>
        <fullName evidence="6">WD40 repeat-like protein</fullName>
    </submittedName>
</protein>
<reference evidence="6 7" key="1">
    <citation type="journal article" date="2019" name="Nat. Ecol. Evol.">
        <title>Megaphylogeny resolves global patterns of mushroom evolution.</title>
        <authorList>
            <person name="Varga T."/>
            <person name="Krizsan K."/>
            <person name="Foldi C."/>
            <person name="Dima B."/>
            <person name="Sanchez-Garcia M."/>
            <person name="Sanchez-Ramirez S."/>
            <person name="Szollosi G.J."/>
            <person name="Szarkandi J.G."/>
            <person name="Papp V."/>
            <person name="Albert L."/>
            <person name="Andreopoulos W."/>
            <person name="Angelini C."/>
            <person name="Antonin V."/>
            <person name="Barry K.W."/>
            <person name="Bougher N.L."/>
            <person name="Buchanan P."/>
            <person name="Buyck B."/>
            <person name="Bense V."/>
            <person name="Catcheside P."/>
            <person name="Chovatia M."/>
            <person name="Cooper J."/>
            <person name="Damon W."/>
            <person name="Desjardin D."/>
            <person name="Finy P."/>
            <person name="Geml J."/>
            <person name="Haridas S."/>
            <person name="Hughes K."/>
            <person name="Justo A."/>
            <person name="Karasinski D."/>
            <person name="Kautmanova I."/>
            <person name="Kiss B."/>
            <person name="Kocsube S."/>
            <person name="Kotiranta H."/>
            <person name="LaButti K.M."/>
            <person name="Lechner B.E."/>
            <person name="Liimatainen K."/>
            <person name="Lipzen A."/>
            <person name="Lukacs Z."/>
            <person name="Mihaltcheva S."/>
            <person name="Morgado L.N."/>
            <person name="Niskanen T."/>
            <person name="Noordeloos M.E."/>
            <person name="Ohm R.A."/>
            <person name="Ortiz-Santana B."/>
            <person name="Ovrebo C."/>
            <person name="Racz N."/>
            <person name="Riley R."/>
            <person name="Savchenko A."/>
            <person name="Shiryaev A."/>
            <person name="Soop K."/>
            <person name="Spirin V."/>
            <person name="Szebenyi C."/>
            <person name="Tomsovsky M."/>
            <person name="Tulloss R.E."/>
            <person name="Uehling J."/>
            <person name="Grigoriev I.V."/>
            <person name="Vagvolgyi C."/>
            <person name="Papp T."/>
            <person name="Martin F.M."/>
            <person name="Miettinen O."/>
            <person name="Hibbett D.S."/>
            <person name="Nagy L.G."/>
        </authorList>
    </citation>
    <scope>NUCLEOTIDE SEQUENCE [LARGE SCALE GENOMIC DNA]</scope>
    <source>
        <strain evidence="6 7">FP101781</strain>
    </source>
</reference>
<dbReference type="FunFam" id="2.130.10.10:FF:000102">
    <property type="entry name" value="Actin-interacting protein 1"/>
    <property type="match status" value="1"/>
</dbReference>
<dbReference type="EMBL" id="QPFP01000010">
    <property type="protein sequence ID" value="TEB34339.1"/>
    <property type="molecule type" value="Genomic_DNA"/>
</dbReference>
<feature type="repeat" description="WD" evidence="4">
    <location>
        <begin position="183"/>
        <end position="224"/>
    </location>
</feature>
<dbReference type="InterPro" id="IPR015943">
    <property type="entry name" value="WD40/YVTN_repeat-like_dom_sf"/>
</dbReference>